<evidence type="ECO:0000256" key="2">
    <source>
        <dbReference type="ARBA" id="ARBA00022730"/>
    </source>
</evidence>
<gene>
    <name evidence="6" type="primary">rplV_32</name>
    <name evidence="6" type="ORF">SDC9_145268</name>
</gene>
<sequence>MEVKAVTRNVRISPEKARQVSRLLPGKPVAEALAIVDLSPRKAAALLGKTLRSAVANAENNENLDRAKLTVKAALVSPGPIIRRFRPKARGSAGRIRKRTSHFEIILAD</sequence>
<dbReference type="Pfam" id="PF00237">
    <property type="entry name" value="Ribosomal_L22"/>
    <property type="match status" value="1"/>
</dbReference>
<organism evidence="6">
    <name type="scientific">bioreactor metagenome</name>
    <dbReference type="NCBI Taxonomy" id="1076179"/>
    <lineage>
        <taxon>unclassified sequences</taxon>
        <taxon>metagenomes</taxon>
        <taxon>ecological metagenomes</taxon>
    </lineage>
</organism>
<dbReference type="PANTHER" id="PTHR13501">
    <property type="entry name" value="CHLOROPLAST 50S RIBOSOMAL PROTEIN L22-RELATED"/>
    <property type="match status" value="1"/>
</dbReference>
<dbReference type="InterPro" id="IPR036394">
    <property type="entry name" value="Ribosomal_uL22_sf"/>
</dbReference>
<dbReference type="SUPFAM" id="SSF54843">
    <property type="entry name" value="Ribosomal protein L22"/>
    <property type="match status" value="1"/>
</dbReference>
<dbReference type="NCBIfam" id="TIGR01044">
    <property type="entry name" value="rplV_bact"/>
    <property type="match status" value="1"/>
</dbReference>
<evidence type="ECO:0000313" key="6">
    <source>
        <dbReference type="EMBL" id="MPM98087.1"/>
    </source>
</evidence>
<keyword evidence="3" id="KW-0694">RNA-binding</keyword>
<dbReference type="PANTHER" id="PTHR13501:SF8">
    <property type="entry name" value="LARGE RIBOSOMAL SUBUNIT PROTEIN UL22M"/>
    <property type="match status" value="1"/>
</dbReference>
<name>A0A645E858_9ZZZZ</name>
<keyword evidence="4 6" id="KW-0689">Ribosomal protein</keyword>
<dbReference type="Gene3D" id="3.90.470.10">
    <property type="entry name" value="Ribosomal protein L22/L17"/>
    <property type="match status" value="1"/>
</dbReference>
<comment type="caution">
    <text evidence="6">The sequence shown here is derived from an EMBL/GenBank/DDBJ whole genome shotgun (WGS) entry which is preliminary data.</text>
</comment>
<comment type="similarity">
    <text evidence="1">Belongs to the universal ribosomal protein uL22 family.</text>
</comment>
<evidence type="ECO:0000256" key="4">
    <source>
        <dbReference type="ARBA" id="ARBA00022980"/>
    </source>
</evidence>
<dbReference type="HAMAP" id="MF_01331_B">
    <property type="entry name" value="Ribosomal_uL22_B"/>
    <property type="match status" value="1"/>
</dbReference>
<dbReference type="AlphaFoldDB" id="A0A645E858"/>
<accession>A0A645E858</accession>
<dbReference type="GO" id="GO:0019843">
    <property type="term" value="F:rRNA binding"/>
    <property type="evidence" value="ECO:0007669"/>
    <property type="project" value="UniProtKB-KW"/>
</dbReference>
<dbReference type="GO" id="GO:0022625">
    <property type="term" value="C:cytosolic large ribosomal subunit"/>
    <property type="evidence" value="ECO:0007669"/>
    <property type="project" value="TreeGrafter"/>
</dbReference>
<dbReference type="CDD" id="cd00336">
    <property type="entry name" value="Ribosomal_L22"/>
    <property type="match status" value="1"/>
</dbReference>
<protein>
    <submittedName>
        <fullName evidence="6">50S ribosomal protein L22</fullName>
    </submittedName>
</protein>
<evidence type="ECO:0000256" key="3">
    <source>
        <dbReference type="ARBA" id="ARBA00022884"/>
    </source>
</evidence>
<dbReference type="InterPro" id="IPR005727">
    <property type="entry name" value="Ribosomal_uL22_bac/chlpt-type"/>
</dbReference>
<keyword evidence="2" id="KW-0699">rRNA-binding</keyword>
<keyword evidence="5" id="KW-0687">Ribonucleoprotein</keyword>
<evidence type="ECO:0000256" key="1">
    <source>
        <dbReference type="ARBA" id="ARBA00009451"/>
    </source>
</evidence>
<reference evidence="6" key="1">
    <citation type="submission" date="2019-08" db="EMBL/GenBank/DDBJ databases">
        <authorList>
            <person name="Kucharzyk K."/>
            <person name="Murdoch R.W."/>
            <person name="Higgins S."/>
            <person name="Loffler F."/>
        </authorList>
    </citation>
    <scope>NUCLEOTIDE SEQUENCE</scope>
</reference>
<dbReference type="InterPro" id="IPR001063">
    <property type="entry name" value="Ribosomal_uL22"/>
</dbReference>
<dbReference type="InterPro" id="IPR047867">
    <property type="entry name" value="Ribosomal_uL22_bac/org-type"/>
</dbReference>
<proteinExistence type="inferred from homology"/>
<dbReference type="GO" id="GO:0003735">
    <property type="term" value="F:structural constituent of ribosome"/>
    <property type="evidence" value="ECO:0007669"/>
    <property type="project" value="InterPro"/>
</dbReference>
<dbReference type="GO" id="GO:0006412">
    <property type="term" value="P:translation"/>
    <property type="evidence" value="ECO:0007669"/>
    <property type="project" value="InterPro"/>
</dbReference>
<evidence type="ECO:0000256" key="5">
    <source>
        <dbReference type="ARBA" id="ARBA00023274"/>
    </source>
</evidence>
<dbReference type="EMBL" id="VSSQ01044275">
    <property type="protein sequence ID" value="MPM98087.1"/>
    <property type="molecule type" value="Genomic_DNA"/>
</dbReference>